<dbReference type="EMBL" id="JBHSHC010000012">
    <property type="protein sequence ID" value="MFC4766087.1"/>
    <property type="molecule type" value="Genomic_DNA"/>
</dbReference>
<evidence type="ECO:0000256" key="3">
    <source>
        <dbReference type="ARBA" id="ARBA00023172"/>
    </source>
</evidence>
<accession>A0ABV9PYH4</accession>
<proteinExistence type="inferred from homology"/>
<dbReference type="PANTHER" id="PTHR30349:SF41">
    <property type="entry name" value="INTEGRASE_RECOMBINASE PROTEIN MJ0367-RELATED"/>
    <property type="match status" value="1"/>
</dbReference>
<gene>
    <name evidence="5" type="ORF">ACFO8Q_01555</name>
</gene>
<evidence type="ECO:0000256" key="1">
    <source>
        <dbReference type="ARBA" id="ARBA00008857"/>
    </source>
</evidence>
<protein>
    <submittedName>
        <fullName evidence="5">Tyrosine-type recombinase/integrase</fullName>
    </submittedName>
</protein>
<dbReference type="Pfam" id="PF00589">
    <property type="entry name" value="Phage_integrase"/>
    <property type="match status" value="1"/>
</dbReference>
<keyword evidence="2" id="KW-0238">DNA-binding</keyword>
<keyword evidence="3" id="KW-0233">DNA recombination</keyword>
<dbReference type="Gene3D" id="1.10.443.10">
    <property type="entry name" value="Intergrase catalytic core"/>
    <property type="match status" value="1"/>
</dbReference>
<evidence type="ECO:0000313" key="5">
    <source>
        <dbReference type="EMBL" id="MFC4766087.1"/>
    </source>
</evidence>
<feature type="domain" description="Tyr recombinase" evidence="4">
    <location>
        <begin position="1"/>
        <end position="182"/>
    </location>
</feature>
<dbReference type="InterPro" id="IPR050090">
    <property type="entry name" value="Tyrosine_recombinase_XerCD"/>
</dbReference>
<comment type="caution">
    <text evidence="5">The sequence shown here is derived from an EMBL/GenBank/DDBJ whole genome shotgun (WGS) entry which is preliminary data.</text>
</comment>
<dbReference type="RefSeq" id="WP_380023776.1">
    <property type="nucleotide sequence ID" value="NZ_JBHSHC010000012.1"/>
</dbReference>
<evidence type="ECO:0000313" key="6">
    <source>
        <dbReference type="Proteomes" id="UP001596002"/>
    </source>
</evidence>
<dbReference type="InterPro" id="IPR002104">
    <property type="entry name" value="Integrase_catalytic"/>
</dbReference>
<dbReference type="InterPro" id="IPR011010">
    <property type="entry name" value="DNA_brk_join_enz"/>
</dbReference>
<dbReference type="PROSITE" id="PS51898">
    <property type="entry name" value="TYR_RECOMBINASE"/>
    <property type="match status" value="1"/>
</dbReference>
<dbReference type="InterPro" id="IPR013762">
    <property type="entry name" value="Integrase-like_cat_sf"/>
</dbReference>
<evidence type="ECO:0000259" key="4">
    <source>
        <dbReference type="PROSITE" id="PS51898"/>
    </source>
</evidence>
<evidence type="ECO:0000256" key="2">
    <source>
        <dbReference type="ARBA" id="ARBA00023125"/>
    </source>
</evidence>
<name>A0ABV9PYH4_9BACL</name>
<sequence length="195" mass="21769">MLTLEEEQSIWDVLKTDAVSSRDKAIMVLALLTGIRAVDILNLKLGDIDWQGDIIHIFQQKTNKPLVLPLLPAIGNALVRYIMNDRPESDSPYVFLSYNAPHQPLKEHSACYAIVTKIFARAGVRSGNELKGTRLLRHHVASKMLRKGVAVQAISSTLGHVKPDSTDIYLTTDEEKLRDCASTLSIIPMKVRELQ</sequence>
<dbReference type="Proteomes" id="UP001596002">
    <property type="component" value="Unassembled WGS sequence"/>
</dbReference>
<dbReference type="PANTHER" id="PTHR30349">
    <property type="entry name" value="PHAGE INTEGRASE-RELATED"/>
    <property type="match status" value="1"/>
</dbReference>
<comment type="similarity">
    <text evidence="1">Belongs to the 'phage' integrase family.</text>
</comment>
<keyword evidence="6" id="KW-1185">Reference proteome</keyword>
<dbReference type="SUPFAM" id="SSF56349">
    <property type="entry name" value="DNA breaking-rejoining enzymes"/>
    <property type="match status" value="1"/>
</dbReference>
<organism evidence="5 6">
    <name type="scientific">Effusibacillus consociatus</name>
    <dbReference type="NCBI Taxonomy" id="1117041"/>
    <lineage>
        <taxon>Bacteria</taxon>
        <taxon>Bacillati</taxon>
        <taxon>Bacillota</taxon>
        <taxon>Bacilli</taxon>
        <taxon>Bacillales</taxon>
        <taxon>Alicyclobacillaceae</taxon>
        <taxon>Effusibacillus</taxon>
    </lineage>
</organism>
<reference evidence="6" key="1">
    <citation type="journal article" date="2019" name="Int. J. Syst. Evol. Microbiol.">
        <title>The Global Catalogue of Microorganisms (GCM) 10K type strain sequencing project: providing services to taxonomists for standard genome sequencing and annotation.</title>
        <authorList>
            <consortium name="The Broad Institute Genomics Platform"/>
            <consortium name="The Broad Institute Genome Sequencing Center for Infectious Disease"/>
            <person name="Wu L."/>
            <person name="Ma J."/>
        </authorList>
    </citation>
    <scope>NUCLEOTIDE SEQUENCE [LARGE SCALE GENOMIC DNA]</scope>
    <source>
        <strain evidence="6">WYCCWR 12678</strain>
    </source>
</reference>